<feature type="transmembrane region" description="Helical" evidence="5">
    <location>
        <begin position="289"/>
        <end position="308"/>
    </location>
</feature>
<evidence type="ECO:0000256" key="1">
    <source>
        <dbReference type="ARBA" id="ARBA00004651"/>
    </source>
</evidence>
<evidence type="ECO:0000259" key="6">
    <source>
        <dbReference type="PROSITE" id="PS50850"/>
    </source>
</evidence>
<organism evidence="7 8">
    <name type="scientific">Gordonia effusa NBRC 100432</name>
    <dbReference type="NCBI Taxonomy" id="1077974"/>
    <lineage>
        <taxon>Bacteria</taxon>
        <taxon>Bacillati</taxon>
        <taxon>Actinomycetota</taxon>
        <taxon>Actinomycetes</taxon>
        <taxon>Mycobacteriales</taxon>
        <taxon>Gordoniaceae</taxon>
        <taxon>Gordonia</taxon>
    </lineage>
</organism>
<dbReference type="AlphaFoldDB" id="H0R0B3"/>
<evidence type="ECO:0000313" key="7">
    <source>
        <dbReference type="EMBL" id="GAB18514.1"/>
    </source>
</evidence>
<gene>
    <name evidence="7" type="ORF">GOEFS_055_00270</name>
</gene>
<proteinExistence type="predicted"/>
<feature type="transmembrane region" description="Helical" evidence="5">
    <location>
        <begin position="341"/>
        <end position="362"/>
    </location>
</feature>
<feature type="transmembrane region" description="Helical" evidence="5">
    <location>
        <begin position="250"/>
        <end position="269"/>
    </location>
</feature>
<dbReference type="CDD" id="cd17355">
    <property type="entry name" value="MFS_YcxA_like"/>
    <property type="match status" value="1"/>
</dbReference>
<dbReference type="Pfam" id="PF07690">
    <property type="entry name" value="MFS_1"/>
    <property type="match status" value="1"/>
</dbReference>
<feature type="transmembrane region" description="Helical" evidence="5">
    <location>
        <begin position="315"/>
        <end position="335"/>
    </location>
</feature>
<dbReference type="eggNOG" id="COG2814">
    <property type="taxonomic scope" value="Bacteria"/>
</dbReference>
<dbReference type="EMBL" id="BAEH01000055">
    <property type="protein sequence ID" value="GAB18514.1"/>
    <property type="molecule type" value="Genomic_DNA"/>
</dbReference>
<feature type="transmembrane region" description="Helical" evidence="5">
    <location>
        <begin position="65"/>
        <end position="87"/>
    </location>
</feature>
<dbReference type="GO" id="GO:0022857">
    <property type="term" value="F:transmembrane transporter activity"/>
    <property type="evidence" value="ECO:0007669"/>
    <property type="project" value="InterPro"/>
</dbReference>
<feature type="domain" description="Major facilitator superfamily (MFS) profile" evidence="6">
    <location>
        <begin position="28"/>
        <end position="431"/>
    </location>
</feature>
<dbReference type="InterPro" id="IPR020846">
    <property type="entry name" value="MFS_dom"/>
</dbReference>
<dbReference type="InterPro" id="IPR050327">
    <property type="entry name" value="Proton-linked_MCT"/>
</dbReference>
<dbReference type="Gene3D" id="1.20.1250.20">
    <property type="entry name" value="MFS general substrate transporter like domains"/>
    <property type="match status" value="2"/>
</dbReference>
<name>H0R0B3_9ACTN</name>
<dbReference type="InterPro" id="IPR011701">
    <property type="entry name" value="MFS"/>
</dbReference>
<feature type="transmembrane region" description="Helical" evidence="5">
    <location>
        <begin position="374"/>
        <end position="398"/>
    </location>
</feature>
<protein>
    <submittedName>
        <fullName evidence="7">Putative major facilitator superfamily transporter</fullName>
    </submittedName>
</protein>
<sequence>MGYSVDMSEQVQQQVGVTSRRLIHPAWRMTALAAAALLAAGSYTTIAGLITEPLVMAGGWSRADIGIAVAINMVLYGAIAPFSAALMDRYGSRSVAVTALTLLALSSTLLVTATPSAGWFVVWWGVVVGTGTGCITMVFGATVANQWFADRVGFATGILTAASVVGQFALLPVLSTLMAHHNWHAPTVACGALSTIAALLVAAGLRNNPADVDAARYGESTPDRTLETPKANAAARTLHVLVSCLRSRPFWLLALMFFLCGATTNGLMWSHFTPAAHDHGMAPTAASSLLALVGFANIVGTVSSGWLTDRVEPRVLLAALFVVRGVTLASLPTIFTSNIDPALITFAVVFGILDVATVPPTISLCRHYFGVDGALAFGWVNVFHQLGAGAMSVFGGVIRENDGSYTLVWIVGAAACLAAAVISGTVGPQKNSMPISSTATRAK</sequence>
<evidence type="ECO:0000256" key="5">
    <source>
        <dbReference type="SAM" id="Phobius"/>
    </source>
</evidence>
<evidence type="ECO:0000256" key="4">
    <source>
        <dbReference type="ARBA" id="ARBA00023136"/>
    </source>
</evidence>
<dbReference type="PANTHER" id="PTHR11360">
    <property type="entry name" value="MONOCARBOXYLATE TRANSPORTER"/>
    <property type="match status" value="1"/>
</dbReference>
<evidence type="ECO:0000313" key="8">
    <source>
        <dbReference type="Proteomes" id="UP000035034"/>
    </source>
</evidence>
<keyword evidence="2 5" id="KW-0812">Transmembrane</keyword>
<feature type="transmembrane region" description="Helical" evidence="5">
    <location>
        <begin position="119"/>
        <end position="140"/>
    </location>
</feature>
<comment type="subcellular location">
    <subcellularLocation>
        <location evidence="1">Cell membrane</location>
        <topology evidence="1">Multi-pass membrane protein</topology>
    </subcellularLocation>
</comment>
<feature type="transmembrane region" description="Helical" evidence="5">
    <location>
        <begin position="152"/>
        <end position="171"/>
    </location>
</feature>
<dbReference type="SUPFAM" id="SSF103473">
    <property type="entry name" value="MFS general substrate transporter"/>
    <property type="match status" value="1"/>
</dbReference>
<feature type="transmembrane region" description="Helical" evidence="5">
    <location>
        <begin position="94"/>
        <end position="113"/>
    </location>
</feature>
<dbReference type="GO" id="GO:0005886">
    <property type="term" value="C:plasma membrane"/>
    <property type="evidence" value="ECO:0007669"/>
    <property type="project" value="UniProtKB-SubCell"/>
</dbReference>
<reference evidence="7 8" key="1">
    <citation type="submission" date="2011-12" db="EMBL/GenBank/DDBJ databases">
        <title>Whole genome shotgun sequence of Gordonia effusa NBRC 100432.</title>
        <authorList>
            <person name="Yoshida I."/>
            <person name="Takarada H."/>
            <person name="Hosoyama A."/>
            <person name="Tsuchikane K."/>
            <person name="Katsumata H."/>
            <person name="Yamazaki S."/>
            <person name="Fujita N."/>
        </authorList>
    </citation>
    <scope>NUCLEOTIDE SEQUENCE [LARGE SCALE GENOMIC DNA]</scope>
    <source>
        <strain evidence="7 8">NBRC 100432</strain>
    </source>
</reference>
<feature type="transmembrane region" description="Helical" evidence="5">
    <location>
        <begin position="404"/>
        <end position="426"/>
    </location>
</feature>
<dbReference type="PANTHER" id="PTHR11360:SF284">
    <property type="entry name" value="EG:103B4.3 PROTEIN-RELATED"/>
    <property type="match status" value="1"/>
</dbReference>
<keyword evidence="8" id="KW-1185">Reference proteome</keyword>
<dbReference type="PROSITE" id="PS50850">
    <property type="entry name" value="MFS"/>
    <property type="match status" value="1"/>
</dbReference>
<keyword evidence="3 5" id="KW-1133">Transmembrane helix</keyword>
<dbReference type="InterPro" id="IPR036259">
    <property type="entry name" value="MFS_trans_sf"/>
</dbReference>
<feature type="transmembrane region" description="Helical" evidence="5">
    <location>
        <begin position="29"/>
        <end position="50"/>
    </location>
</feature>
<comment type="caution">
    <text evidence="7">The sequence shown here is derived from an EMBL/GenBank/DDBJ whole genome shotgun (WGS) entry which is preliminary data.</text>
</comment>
<evidence type="ECO:0000256" key="2">
    <source>
        <dbReference type="ARBA" id="ARBA00022692"/>
    </source>
</evidence>
<feature type="transmembrane region" description="Helical" evidence="5">
    <location>
        <begin position="183"/>
        <end position="205"/>
    </location>
</feature>
<dbReference type="Proteomes" id="UP000035034">
    <property type="component" value="Unassembled WGS sequence"/>
</dbReference>
<accession>H0R0B3</accession>
<keyword evidence="4 5" id="KW-0472">Membrane</keyword>
<evidence type="ECO:0000256" key="3">
    <source>
        <dbReference type="ARBA" id="ARBA00022989"/>
    </source>
</evidence>
<dbReference type="STRING" id="1077974.GOEFS_055_00270"/>